<name>A0A6G0Y5Y2_APHCR</name>
<dbReference type="EMBL" id="VUJU01005930">
    <property type="protein sequence ID" value="KAF0749904.1"/>
    <property type="molecule type" value="Genomic_DNA"/>
</dbReference>
<dbReference type="PANTHER" id="PTHR47331">
    <property type="entry name" value="PHD-TYPE DOMAIN-CONTAINING PROTEIN"/>
    <property type="match status" value="1"/>
</dbReference>
<dbReference type="GO" id="GO:0015074">
    <property type="term" value="P:DNA integration"/>
    <property type="evidence" value="ECO:0007669"/>
    <property type="project" value="InterPro"/>
</dbReference>
<evidence type="ECO:0000313" key="2">
    <source>
        <dbReference type="EMBL" id="KAF0749904.1"/>
    </source>
</evidence>
<dbReference type="AlphaFoldDB" id="A0A6G0Y5Y2"/>
<evidence type="ECO:0000313" key="3">
    <source>
        <dbReference type="Proteomes" id="UP000478052"/>
    </source>
</evidence>
<reference evidence="2 3" key="1">
    <citation type="submission" date="2019-08" db="EMBL/GenBank/DDBJ databases">
        <title>Whole genome of Aphis craccivora.</title>
        <authorList>
            <person name="Voronova N.V."/>
            <person name="Shulinski R.S."/>
            <person name="Bandarenka Y.V."/>
            <person name="Zhorov D.G."/>
            <person name="Warner D."/>
        </authorList>
    </citation>
    <scope>NUCLEOTIDE SEQUENCE [LARGE SCALE GENOMIC DNA]</scope>
    <source>
        <strain evidence="2">180601</strain>
        <tissue evidence="2">Whole Body</tissue>
    </source>
</reference>
<dbReference type="Proteomes" id="UP000478052">
    <property type="component" value="Unassembled WGS sequence"/>
</dbReference>
<proteinExistence type="predicted"/>
<dbReference type="OrthoDB" id="6626719at2759"/>
<dbReference type="GO" id="GO:0003676">
    <property type="term" value="F:nucleic acid binding"/>
    <property type="evidence" value="ECO:0007669"/>
    <property type="project" value="InterPro"/>
</dbReference>
<dbReference type="SUPFAM" id="SSF53098">
    <property type="entry name" value="Ribonuclease H-like"/>
    <property type="match status" value="1"/>
</dbReference>
<dbReference type="InterPro" id="IPR001584">
    <property type="entry name" value="Integrase_cat-core"/>
</dbReference>
<protein>
    <recommendedName>
        <fullName evidence="1">Integrase catalytic domain-containing protein</fullName>
    </recommendedName>
</protein>
<dbReference type="InterPro" id="IPR012337">
    <property type="entry name" value="RNaseH-like_sf"/>
</dbReference>
<organism evidence="2 3">
    <name type="scientific">Aphis craccivora</name>
    <name type="common">Cowpea aphid</name>
    <dbReference type="NCBI Taxonomy" id="307492"/>
    <lineage>
        <taxon>Eukaryota</taxon>
        <taxon>Metazoa</taxon>
        <taxon>Ecdysozoa</taxon>
        <taxon>Arthropoda</taxon>
        <taxon>Hexapoda</taxon>
        <taxon>Insecta</taxon>
        <taxon>Pterygota</taxon>
        <taxon>Neoptera</taxon>
        <taxon>Paraneoptera</taxon>
        <taxon>Hemiptera</taxon>
        <taxon>Sternorrhyncha</taxon>
        <taxon>Aphidomorpha</taxon>
        <taxon>Aphidoidea</taxon>
        <taxon>Aphididae</taxon>
        <taxon>Aphidini</taxon>
        <taxon>Aphis</taxon>
        <taxon>Aphis</taxon>
    </lineage>
</organism>
<dbReference type="Pfam" id="PF18701">
    <property type="entry name" value="DUF5641"/>
    <property type="match status" value="1"/>
</dbReference>
<sequence length="240" mass="28082">MNITRDKLSQRFKNWAPADTFIATLKHFVARRGYPTKMYSDNGTNFTSTHHKLHEVYKLLCSQQLNSALNAFCLPREIDWHFIPPASPHFGGIWEANIKSCKRILQRITLNSIFIYEELHTLFCQVEAQLNSRPLCPVSMEATDYSALTPGHFLLGKAPMQLPEVDIPEPTPTNRLTRWKRIQKLQQSFWKQWSQDYLATLQQRSKWTASQLIMIDYEIIYKPEAENKNADVLSRIYEYT</sequence>
<dbReference type="InterPro" id="IPR040676">
    <property type="entry name" value="DUF5641"/>
</dbReference>
<feature type="domain" description="Integrase catalytic" evidence="1">
    <location>
        <begin position="1"/>
        <end position="158"/>
    </location>
</feature>
<comment type="caution">
    <text evidence="2">The sequence shown here is derived from an EMBL/GenBank/DDBJ whole genome shotgun (WGS) entry which is preliminary data.</text>
</comment>
<dbReference type="Gene3D" id="3.30.420.10">
    <property type="entry name" value="Ribonuclease H-like superfamily/Ribonuclease H"/>
    <property type="match status" value="1"/>
</dbReference>
<keyword evidence="3" id="KW-1185">Reference proteome</keyword>
<dbReference type="InterPro" id="IPR036397">
    <property type="entry name" value="RNaseH_sf"/>
</dbReference>
<dbReference type="PROSITE" id="PS50994">
    <property type="entry name" value="INTEGRASE"/>
    <property type="match status" value="1"/>
</dbReference>
<accession>A0A6G0Y5Y2</accession>
<gene>
    <name evidence="2" type="ORF">FWK35_00022966</name>
</gene>
<evidence type="ECO:0000259" key="1">
    <source>
        <dbReference type="PROSITE" id="PS50994"/>
    </source>
</evidence>